<dbReference type="KEGG" id="tpla:ElP_63890"/>
<dbReference type="InterPro" id="IPR010869">
    <property type="entry name" value="DUF1501"/>
</dbReference>
<dbReference type="InterPro" id="IPR017850">
    <property type="entry name" value="Alkaline_phosphatase_core_sf"/>
</dbReference>
<dbReference type="AlphaFoldDB" id="A0A518HC48"/>
<keyword evidence="2" id="KW-1185">Reference proteome</keyword>
<sequence>MWTDPPRWTRRSLLANTGFGVGAFALASLLRQEGALAEIPQKPGENLPLDLKPRPPMFAPKADAMISLFMHGGPSHVDLLDPKPELTRLHGADYGGEVDFSFVNRATKALLGSPFKFRKRGECGTEVSDLLPETAGIVDDLCVIRSMHTGHNGHEVSIRYFHGGIAGITGRPTMGSWIVYALGSESQELPAYMVLSDPGGHPVDGTHNWSSGFMPPLYQGTVLRPQEPRILNLDPPASARGAVQERNLALLDRLNRRHLERHPGEDDLETRIQSFELAAAMQTAAKEALDVSGEPEYIRRMYGLDEDETREYGTRCLIARRLVERGVRFVQLFLGGQPWDNHNSIKTTLPAICRRTDRPAAALVKDLKQRGLLDTTLVHWGGEIGRLPVTEGALDDSAGRDHNGQGFSVWMAGGGIKGGMTFGATDEVGHKAVEDVVTPNDFQATALHLLGLDHEKLAYHASGREYFLTDGRPARIVGEILQSPPPVA</sequence>
<dbReference type="Proteomes" id="UP000317835">
    <property type="component" value="Chromosome"/>
</dbReference>
<dbReference type="OrthoDB" id="127333at2"/>
<evidence type="ECO:0000313" key="2">
    <source>
        <dbReference type="Proteomes" id="UP000317835"/>
    </source>
</evidence>
<evidence type="ECO:0008006" key="3">
    <source>
        <dbReference type="Google" id="ProtNLM"/>
    </source>
</evidence>
<protein>
    <recommendedName>
        <fullName evidence="3">DUF1501 domain-containing protein</fullName>
    </recommendedName>
</protein>
<gene>
    <name evidence="1" type="ORF">ElP_63890</name>
</gene>
<dbReference type="RefSeq" id="WP_145276916.1">
    <property type="nucleotide sequence ID" value="NZ_CP036426.1"/>
</dbReference>
<dbReference type="PROSITE" id="PS51318">
    <property type="entry name" value="TAT"/>
    <property type="match status" value="1"/>
</dbReference>
<dbReference type="EMBL" id="CP036426">
    <property type="protein sequence ID" value="QDV38434.1"/>
    <property type="molecule type" value="Genomic_DNA"/>
</dbReference>
<proteinExistence type="predicted"/>
<dbReference type="PANTHER" id="PTHR43737:SF1">
    <property type="entry name" value="DUF1501 DOMAIN-CONTAINING PROTEIN"/>
    <property type="match status" value="1"/>
</dbReference>
<dbReference type="PANTHER" id="PTHR43737">
    <property type="entry name" value="BLL7424 PROTEIN"/>
    <property type="match status" value="1"/>
</dbReference>
<reference evidence="1 2" key="1">
    <citation type="submission" date="2019-02" db="EMBL/GenBank/DDBJ databases">
        <title>Deep-cultivation of Planctomycetes and their phenomic and genomic characterization uncovers novel biology.</title>
        <authorList>
            <person name="Wiegand S."/>
            <person name="Jogler M."/>
            <person name="Boedeker C."/>
            <person name="Pinto D."/>
            <person name="Vollmers J."/>
            <person name="Rivas-Marin E."/>
            <person name="Kohn T."/>
            <person name="Peeters S.H."/>
            <person name="Heuer A."/>
            <person name="Rast P."/>
            <person name="Oberbeckmann S."/>
            <person name="Bunk B."/>
            <person name="Jeske O."/>
            <person name="Meyerdierks A."/>
            <person name="Storesund J.E."/>
            <person name="Kallscheuer N."/>
            <person name="Luecker S."/>
            <person name="Lage O.M."/>
            <person name="Pohl T."/>
            <person name="Merkel B.J."/>
            <person name="Hornburger P."/>
            <person name="Mueller R.-W."/>
            <person name="Bruemmer F."/>
            <person name="Labrenz M."/>
            <person name="Spormann A.M."/>
            <person name="Op den Camp H."/>
            <person name="Overmann J."/>
            <person name="Amann R."/>
            <person name="Jetten M.S.M."/>
            <person name="Mascher T."/>
            <person name="Medema M.H."/>
            <person name="Devos D.P."/>
            <person name="Kaster A.-K."/>
            <person name="Ovreas L."/>
            <person name="Rohde M."/>
            <person name="Galperin M.Y."/>
            <person name="Jogler C."/>
        </authorList>
    </citation>
    <scope>NUCLEOTIDE SEQUENCE [LARGE SCALE GENOMIC DNA]</scope>
    <source>
        <strain evidence="1 2">ElP</strain>
    </source>
</reference>
<dbReference type="Pfam" id="PF07394">
    <property type="entry name" value="DUF1501"/>
    <property type="match status" value="1"/>
</dbReference>
<organism evidence="1 2">
    <name type="scientific">Tautonia plasticadhaerens</name>
    <dbReference type="NCBI Taxonomy" id="2527974"/>
    <lineage>
        <taxon>Bacteria</taxon>
        <taxon>Pseudomonadati</taxon>
        <taxon>Planctomycetota</taxon>
        <taxon>Planctomycetia</taxon>
        <taxon>Isosphaerales</taxon>
        <taxon>Isosphaeraceae</taxon>
        <taxon>Tautonia</taxon>
    </lineage>
</organism>
<name>A0A518HC48_9BACT</name>
<accession>A0A518HC48</accession>
<dbReference type="SUPFAM" id="SSF53649">
    <property type="entry name" value="Alkaline phosphatase-like"/>
    <property type="match status" value="1"/>
</dbReference>
<evidence type="ECO:0000313" key="1">
    <source>
        <dbReference type="EMBL" id="QDV38434.1"/>
    </source>
</evidence>
<dbReference type="InterPro" id="IPR006311">
    <property type="entry name" value="TAT_signal"/>
</dbReference>